<comment type="caution">
    <text evidence="2">The sequence shown here is derived from an EMBL/GenBank/DDBJ whole genome shotgun (WGS) entry which is preliminary data.</text>
</comment>
<dbReference type="EMBL" id="CAJNNW010014694">
    <property type="protein sequence ID" value="CAE8656929.1"/>
    <property type="molecule type" value="Genomic_DNA"/>
</dbReference>
<proteinExistence type="predicted"/>
<feature type="region of interest" description="Disordered" evidence="1">
    <location>
        <begin position="1"/>
        <end position="39"/>
    </location>
</feature>
<protein>
    <submittedName>
        <fullName evidence="2">Uncharacterized protein</fullName>
    </submittedName>
</protein>
<gene>
    <name evidence="2" type="ORF">PGLA2088_LOCUS12471</name>
</gene>
<dbReference type="Proteomes" id="UP000626109">
    <property type="component" value="Unassembled WGS sequence"/>
</dbReference>
<evidence type="ECO:0000313" key="2">
    <source>
        <dbReference type="EMBL" id="CAE8656929.1"/>
    </source>
</evidence>
<dbReference type="AlphaFoldDB" id="A0A813IUR5"/>
<sequence>MGRRSKPVIEIADDEEMETARNPVRRKNVPPKDGSDDRELIDVDGEETTDRSLIWQGANSWLREPSSRDRRRPSCSRLSRLRLLPLRLLRARLLPSRLRRTQLLRCLERRKLKR</sequence>
<accession>A0A813IUR5</accession>
<organism evidence="2 3">
    <name type="scientific">Polarella glacialis</name>
    <name type="common">Dinoflagellate</name>
    <dbReference type="NCBI Taxonomy" id="89957"/>
    <lineage>
        <taxon>Eukaryota</taxon>
        <taxon>Sar</taxon>
        <taxon>Alveolata</taxon>
        <taxon>Dinophyceae</taxon>
        <taxon>Suessiales</taxon>
        <taxon>Suessiaceae</taxon>
        <taxon>Polarella</taxon>
    </lineage>
</organism>
<evidence type="ECO:0000313" key="3">
    <source>
        <dbReference type="Proteomes" id="UP000626109"/>
    </source>
</evidence>
<evidence type="ECO:0000256" key="1">
    <source>
        <dbReference type="SAM" id="MobiDB-lite"/>
    </source>
</evidence>
<reference evidence="2" key="1">
    <citation type="submission" date="2021-02" db="EMBL/GenBank/DDBJ databases">
        <authorList>
            <person name="Dougan E. K."/>
            <person name="Rhodes N."/>
            <person name="Thang M."/>
            <person name="Chan C."/>
        </authorList>
    </citation>
    <scope>NUCLEOTIDE SEQUENCE</scope>
</reference>
<name>A0A813IUR5_POLGL</name>